<name>A0A8S1GUK3_9PELO</name>
<evidence type="ECO:0000259" key="1">
    <source>
        <dbReference type="SMART" id="SM00587"/>
    </source>
</evidence>
<dbReference type="AlphaFoldDB" id="A0A8S1GUK3"/>
<organism evidence="2 3">
    <name type="scientific">Caenorhabditis auriculariae</name>
    <dbReference type="NCBI Taxonomy" id="2777116"/>
    <lineage>
        <taxon>Eukaryota</taxon>
        <taxon>Metazoa</taxon>
        <taxon>Ecdysozoa</taxon>
        <taxon>Nematoda</taxon>
        <taxon>Chromadorea</taxon>
        <taxon>Rhabditida</taxon>
        <taxon>Rhabditina</taxon>
        <taxon>Rhabditomorpha</taxon>
        <taxon>Rhabditoidea</taxon>
        <taxon>Rhabditidae</taxon>
        <taxon>Peloderinae</taxon>
        <taxon>Caenorhabditis</taxon>
    </lineage>
</organism>
<gene>
    <name evidence="2" type="ORF">CAUJ_LOCUS3176</name>
</gene>
<dbReference type="Proteomes" id="UP000835052">
    <property type="component" value="Unassembled WGS sequence"/>
</dbReference>
<feature type="domain" description="CHK kinase-like" evidence="1">
    <location>
        <begin position="167"/>
        <end position="353"/>
    </location>
</feature>
<reference evidence="2" key="1">
    <citation type="submission" date="2020-10" db="EMBL/GenBank/DDBJ databases">
        <authorList>
            <person name="Kikuchi T."/>
        </authorList>
    </citation>
    <scope>NUCLEOTIDE SEQUENCE</scope>
    <source>
        <strain evidence="2">NKZ352</strain>
    </source>
</reference>
<dbReference type="PANTHER" id="PTHR23020">
    <property type="entry name" value="UNCHARACTERIZED NUCLEAR HORMONE RECEPTOR-RELATED"/>
    <property type="match status" value="1"/>
</dbReference>
<comment type="caution">
    <text evidence="2">The sequence shown here is derived from an EMBL/GenBank/DDBJ whole genome shotgun (WGS) entry which is preliminary data.</text>
</comment>
<dbReference type="Gene3D" id="3.90.1200.10">
    <property type="match status" value="2"/>
</dbReference>
<dbReference type="OrthoDB" id="5914377at2759"/>
<proteinExistence type="predicted"/>
<sequence>MAEDRPRRRHTNCRSLVVEAERLRHVVIVSIVSEELLRSLPLEEIEEQLRTYFSTSATFGPRMKITGITSGWSGSELFLLFPDFEEATTSEIPEKCLLKVTRTGSQNKRNGESLTEKEIEERDGYLRKNHNNEVRWLRHFNKNKQDDFKTIPMYASNFMNDENQLGYIVMQFVEGCGYADLETIPQSVIIETLKALAKLQALSLPESEEKTIYERPIMGIYDLTEVNLRNHKEKFLKLKSESDFCADLIEEVLTVIDEMTPDFLRFFDEYPYREGMRDVVCHGDMYAGNTLYKREAPHEFIAIIDLQSLCLSNGVIDFLHYITESLPYGDDRHSKEFVYMGIFYDFVCQEFTNDNIPYTYQQLEECYKQQLPMAKLDWCLYLLEEKNSPSYENKTVEFRRKLEDSVVSMMKDIIKSSLLGMAQTPMTPEEVLELLPLEDIEKQFQTYFSTKSTFGPQLRLTGFESGLSGAKLFSLYPDWQNEPSDELPEMCLVKVYRVESLKDNRQYATPEERFAARRCLGQYHNNEVKWLRFFAEKKINTFNKVQIYASELIDGEVELGYIVMQYIEDCHFSNGGDVPGAVFTETLRALAKLQAVPLSDAEKAKAYRPAIWWLYHLTPKELRMIRNKFFERRTTNNWEDLIDKVIAAIDEMTPDFVQFFDQYPENAGMSNVLCHADLSIRNTLFKTEPPHEFIGIIDYQTLCVSNGALDILKYLTEFSPRGEDFFENLSYLRTFHEFVCEEFGSDRIPYTYQQLEDCYKQFFPFYQLRWCADYLIQRSDPYYENEGIESRKAIDECFTSNMKEIVFYHKRNAEIFAESKKSKVLE</sequence>
<dbReference type="InterPro" id="IPR015897">
    <property type="entry name" value="CHK_kinase-like"/>
</dbReference>
<dbReference type="Pfam" id="PF07914">
    <property type="entry name" value="DUF1679"/>
    <property type="match status" value="2"/>
</dbReference>
<evidence type="ECO:0000313" key="2">
    <source>
        <dbReference type="EMBL" id="CAD6187257.1"/>
    </source>
</evidence>
<dbReference type="PANTHER" id="PTHR23020:SF8">
    <property type="entry name" value="CHK KINASE-LIKE DOMAIN-CONTAINING PROTEIN"/>
    <property type="match status" value="1"/>
</dbReference>
<dbReference type="SMART" id="SM00587">
    <property type="entry name" value="CHK"/>
    <property type="match status" value="2"/>
</dbReference>
<accession>A0A8S1GUK3</accession>
<protein>
    <recommendedName>
        <fullName evidence="1">CHK kinase-like domain-containing protein</fullName>
    </recommendedName>
</protein>
<feature type="domain" description="CHK kinase-like" evidence="1">
    <location>
        <begin position="561"/>
        <end position="745"/>
    </location>
</feature>
<dbReference type="EMBL" id="CAJGYM010000006">
    <property type="protein sequence ID" value="CAD6187257.1"/>
    <property type="molecule type" value="Genomic_DNA"/>
</dbReference>
<dbReference type="SUPFAM" id="SSF56112">
    <property type="entry name" value="Protein kinase-like (PK-like)"/>
    <property type="match status" value="2"/>
</dbReference>
<keyword evidence="3" id="KW-1185">Reference proteome</keyword>
<evidence type="ECO:0000313" key="3">
    <source>
        <dbReference type="Proteomes" id="UP000835052"/>
    </source>
</evidence>
<dbReference type="InterPro" id="IPR011009">
    <property type="entry name" value="Kinase-like_dom_sf"/>
</dbReference>
<dbReference type="InterPro" id="IPR012877">
    <property type="entry name" value="Dhs-27"/>
</dbReference>
<dbReference type="InterPro" id="IPR052961">
    <property type="entry name" value="Oxido-Kinase-like_Enzymes"/>
</dbReference>